<dbReference type="Proteomes" id="UP000256269">
    <property type="component" value="Unassembled WGS sequence"/>
</dbReference>
<feature type="region of interest" description="Disordered" evidence="1">
    <location>
        <begin position="1"/>
        <end position="21"/>
    </location>
</feature>
<reference evidence="2 3" key="1">
    <citation type="submission" date="2018-08" db="EMBL/GenBank/DDBJ databases">
        <title>Genomic Encyclopedia of Archaeal and Bacterial Type Strains, Phase II (KMG-II): from individual species to whole genera.</title>
        <authorList>
            <person name="Goeker M."/>
        </authorList>
    </citation>
    <scope>NUCLEOTIDE SEQUENCE [LARGE SCALE GENOMIC DNA]</scope>
    <source>
        <strain evidence="2 3">DSM 45791</strain>
    </source>
</reference>
<accession>A0A3E0HAM4</accession>
<proteinExistence type="predicted"/>
<dbReference type="InterPro" id="IPR017853">
    <property type="entry name" value="GH"/>
</dbReference>
<keyword evidence="3" id="KW-1185">Reference proteome</keyword>
<sequence length="331" mass="35879">MRAKGINYDTGVTPGGRQSRPVFDPEQVRSELRTIAEDLHCTAVRISGADPARIGTAAAIAGELGLEVWFAPFPCDLTPDEMLPIFADCAERAEALRLAGAEVILVLGCEISLFAKGFLPGDDTYTRIERIMAGDAETFAAFATAPAEVTAFLNTAATAARERFGGRVTYASGLWEDIDWRPFDIVSVDAYRDKENAATFRDQLAERVKIGKPVAVTEFGCCTYTGAGDRGGMGWAIIDDKADPPTISGDHARDEQEQVRYLRELLEVFEEIGVDTALWFTFASFNAPYSPDPRHDLDLAAYGVVKVTDEGLVPKAVFGALAEAYSSSTKD</sequence>
<evidence type="ECO:0000313" key="3">
    <source>
        <dbReference type="Proteomes" id="UP000256269"/>
    </source>
</evidence>
<protein>
    <recommendedName>
        <fullName evidence="4">Abortive infection protein</fullName>
    </recommendedName>
</protein>
<evidence type="ECO:0000256" key="1">
    <source>
        <dbReference type="SAM" id="MobiDB-lite"/>
    </source>
</evidence>
<dbReference type="SUPFAM" id="SSF51445">
    <property type="entry name" value="(Trans)glycosidases"/>
    <property type="match status" value="1"/>
</dbReference>
<gene>
    <name evidence="2" type="ORF">BCF44_11219</name>
</gene>
<comment type="caution">
    <text evidence="2">The sequence shown here is derived from an EMBL/GenBank/DDBJ whole genome shotgun (WGS) entry which is preliminary data.</text>
</comment>
<evidence type="ECO:0008006" key="4">
    <source>
        <dbReference type="Google" id="ProtNLM"/>
    </source>
</evidence>
<organism evidence="2 3">
    <name type="scientific">Kutzneria buriramensis</name>
    <dbReference type="NCBI Taxonomy" id="1045776"/>
    <lineage>
        <taxon>Bacteria</taxon>
        <taxon>Bacillati</taxon>
        <taxon>Actinomycetota</taxon>
        <taxon>Actinomycetes</taxon>
        <taxon>Pseudonocardiales</taxon>
        <taxon>Pseudonocardiaceae</taxon>
        <taxon>Kutzneria</taxon>
    </lineage>
</organism>
<dbReference type="Gene3D" id="3.20.20.80">
    <property type="entry name" value="Glycosidases"/>
    <property type="match status" value="1"/>
</dbReference>
<dbReference type="EMBL" id="QUNO01000012">
    <property type="protein sequence ID" value="REH40938.1"/>
    <property type="molecule type" value="Genomic_DNA"/>
</dbReference>
<dbReference type="OrthoDB" id="151193at2"/>
<name>A0A3E0HAM4_9PSEU</name>
<dbReference type="RefSeq" id="WP_116178143.1">
    <property type="nucleotide sequence ID" value="NZ_CP144375.1"/>
</dbReference>
<evidence type="ECO:0000313" key="2">
    <source>
        <dbReference type="EMBL" id="REH40938.1"/>
    </source>
</evidence>
<dbReference type="AlphaFoldDB" id="A0A3E0HAM4"/>